<dbReference type="InterPro" id="IPR029063">
    <property type="entry name" value="SAM-dependent_MTases_sf"/>
</dbReference>
<keyword evidence="2" id="KW-0489">Methyltransferase</keyword>
<keyword evidence="2" id="KW-0808">Transferase</keyword>
<dbReference type="SUPFAM" id="SSF53335">
    <property type="entry name" value="S-adenosyl-L-methionine-dependent methyltransferases"/>
    <property type="match status" value="1"/>
</dbReference>
<dbReference type="CDD" id="cd02440">
    <property type="entry name" value="AdoMet_MTases"/>
    <property type="match status" value="1"/>
</dbReference>
<name>A0A1I6CZI7_9FIRM</name>
<dbReference type="GO" id="GO:0008757">
    <property type="term" value="F:S-adenosylmethionine-dependent methyltransferase activity"/>
    <property type="evidence" value="ECO:0007669"/>
    <property type="project" value="InterPro"/>
</dbReference>
<evidence type="ECO:0000313" key="3">
    <source>
        <dbReference type="Proteomes" id="UP000199584"/>
    </source>
</evidence>
<dbReference type="OrthoDB" id="9774345at2"/>
<dbReference type="RefSeq" id="WP_092481993.1">
    <property type="nucleotide sequence ID" value="NZ_FOYM01000003.1"/>
</dbReference>
<dbReference type="InterPro" id="IPR041698">
    <property type="entry name" value="Methyltransf_25"/>
</dbReference>
<organism evidence="2 3">
    <name type="scientific">Desulfoscipio geothermicus DSM 3669</name>
    <dbReference type="NCBI Taxonomy" id="1121426"/>
    <lineage>
        <taxon>Bacteria</taxon>
        <taxon>Bacillati</taxon>
        <taxon>Bacillota</taxon>
        <taxon>Clostridia</taxon>
        <taxon>Eubacteriales</taxon>
        <taxon>Desulfallaceae</taxon>
        <taxon>Desulfoscipio</taxon>
    </lineage>
</organism>
<dbReference type="AlphaFoldDB" id="A0A1I6CZI7"/>
<dbReference type="Gene3D" id="3.40.50.150">
    <property type="entry name" value="Vaccinia Virus protein VP39"/>
    <property type="match status" value="1"/>
</dbReference>
<evidence type="ECO:0000259" key="1">
    <source>
        <dbReference type="Pfam" id="PF13649"/>
    </source>
</evidence>
<dbReference type="STRING" id="39060.SAMN05660706_103146"/>
<reference evidence="3" key="1">
    <citation type="submission" date="2016-10" db="EMBL/GenBank/DDBJ databases">
        <authorList>
            <person name="Varghese N."/>
            <person name="Submissions S."/>
        </authorList>
    </citation>
    <scope>NUCLEOTIDE SEQUENCE [LARGE SCALE GENOMIC DNA]</scope>
    <source>
        <strain evidence="3">DSM 3669</strain>
    </source>
</reference>
<proteinExistence type="predicted"/>
<dbReference type="GO" id="GO:0032259">
    <property type="term" value="P:methylation"/>
    <property type="evidence" value="ECO:0007669"/>
    <property type="project" value="UniProtKB-KW"/>
</dbReference>
<feature type="domain" description="Methyltransferase" evidence="1">
    <location>
        <begin position="64"/>
        <end position="153"/>
    </location>
</feature>
<evidence type="ECO:0000313" key="2">
    <source>
        <dbReference type="EMBL" id="SFQ98659.1"/>
    </source>
</evidence>
<accession>A0A1I6CZI7</accession>
<keyword evidence="3" id="KW-1185">Reference proteome</keyword>
<gene>
    <name evidence="2" type="ORF">SAMN05660706_103146</name>
</gene>
<sequence>MRKLNSEEYEHYWNNVHMKITDDLAAVCFPDKPAYFNAFYDNIQKYALTKYFTHEKISFKGKKVLDIGCGRGRWLSFYKKRYGAQAVGIDLSESAVHACQNQGLDAHVGSITCMPYEDQCFDFVNSITVLMHLPDQLKEKAIAEIARVLKSGGNVFILEATWKDPSPHVFSFSVLEWEKLFKKYGMRLIYKSAHCFNLFRRKLPFFPIFRDFISIYLDYPLEFLLMNYFYGKQSNVSLQHLLVFEK</sequence>
<dbReference type="PANTHER" id="PTHR43591">
    <property type="entry name" value="METHYLTRANSFERASE"/>
    <property type="match status" value="1"/>
</dbReference>
<dbReference type="EMBL" id="FOYM01000003">
    <property type="protein sequence ID" value="SFQ98659.1"/>
    <property type="molecule type" value="Genomic_DNA"/>
</dbReference>
<dbReference type="Pfam" id="PF13649">
    <property type="entry name" value="Methyltransf_25"/>
    <property type="match status" value="1"/>
</dbReference>
<dbReference type="Proteomes" id="UP000199584">
    <property type="component" value="Unassembled WGS sequence"/>
</dbReference>
<protein>
    <submittedName>
        <fullName evidence="2">Methyltransferase domain-containing protein</fullName>
    </submittedName>
</protein>